<evidence type="ECO:0000256" key="1">
    <source>
        <dbReference type="ARBA" id="ARBA00010075"/>
    </source>
</evidence>
<evidence type="ECO:0000256" key="3">
    <source>
        <dbReference type="ARBA" id="ARBA00023125"/>
    </source>
</evidence>
<gene>
    <name evidence="8" type="ORF">C7U55_13340</name>
    <name evidence="7" type="ORF">LJD69_12955</name>
</gene>
<dbReference type="InterPro" id="IPR002559">
    <property type="entry name" value="Transposase_11"/>
</dbReference>
<dbReference type="AlphaFoldDB" id="A0A2T3FJE3"/>
<dbReference type="InterPro" id="IPR047952">
    <property type="entry name" value="Transpos_IS4"/>
</dbReference>
<dbReference type="Gene3D" id="3.90.350.10">
    <property type="entry name" value="Transposase Inhibitor Protein From Tn5, Chain A, domain 1"/>
    <property type="match status" value="1"/>
</dbReference>
<dbReference type="RefSeq" id="WP_106988961.1">
    <property type="nucleotide sequence ID" value="NZ_JAJDKR010000071.1"/>
</dbReference>
<comment type="caution">
    <text evidence="8">The sequence shown here is derived from an EMBL/GenBank/DDBJ whole genome shotgun (WGS) entry which is preliminary data.</text>
</comment>
<organism evidence="8 9">
    <name type="scientific">Faecalibacillus faecis</name>
    <dbReference type="NCBI Taxonomy" id="1982628"/>
    <lineage>
        <taxon>Bacteria</taxon>
        <taxon>Bacillati</taxon>
        <taxon>Bacillota</taxon>
        <taxon>Erysipelotrichia</taxon>
        <taxon>Erysipelotrichales</taxon>
        <taxon>Coprobacillaceae</taxon>
        <taxon>Faecalibacillus</taxon>
    </lineage>
</organism>
<dbReference type="EMBL" id="JAJDKZ010000074">
    <property type="protein sequence ID" value="MCB8611498.1"/>
    <property type="molecule type" value="Genomic_DNA"/>
</dbReference>
<dbReference type="Proteomes" id="UP000241201">
    <property type="component" value="Unassembled WGS sequence"/>
</dbReference>
<sequence>MMPHEAISVLSGIINDEALIDHAQIIHNSFTRKRKISLDNLLNYLIFRNHDVLSEDLVSYFGALRDFDIPTRQAMIKRMSILNYDVWDFIMDRFRNEIYNELPLINFMDYIVIAVDGSFLDLPPHIALNHYFGGHQTSKMKISDIKKPQTKVSMIYDVLNKVILDFSISHYKTSEIPLLFKHLKKLQEFFRDKKIILLADRYYGSAELFRYCEMHNIKYLVRAKKNFFKHYIEKHEGEKDFNVNIKLDKAWIRRIKNDKVRKSIDEDPKMDIRVVRGTYTYNEKNKKKDREVTVETQYFTNLDEGFDIADIIDLYHHERWNVENAYDVLKNSLNIEQYNTHNPIGIINETMGKVIFYNIEQIIFIESRKRIKQNKKCKYEYIPNNKYIINLLHHNDFIVSFKMKTVDKIVETIISTGAKEKISVRKGRHYKRWNKFFKSIPKTRHRIDGRRNPPVAKGKAGFVTTNH</sequence>
<accession>A0A2T3FJE3</accession>
<proteinExistence type="inferred from homology"/>
<dbReference type="GeneID" id="77472059"/>
<feature type="domain" description="Transposase IS4-like" evidence="6">
    <location>
        <begin position="110"/>
        <end position="359"/>
    </location>
</feature>
<evidence type="ECO:0000256" key="2">
    <source>
        <dbReference type="ARBA" id="ARBA00022578"/>
    </source>
</evidence>
<comment type="similarity">
    <text evidence="1">Belongs to the transposase 11 family.</text>
</comment>
<name>A0A2T3FJE3_9FIRM</name>
<dbReference type="PANTHER" id="PTHR33258:SF1">
    <property type="entry name" value="TRANSPOSASE INSL FOR INSERTION SEQUENCE ELEMENT IS186A-RELATED"/>
    <property type="match status" value="1"/>
</dbReference>
<protein>
    <submittedName>
        <fullName evidence="7">IS4 family transposase</fullName>
    </submittedName>
</protein>
<evidence type="ECO:0000256" key="4">
    <source>
        <dbReference type="ARBA" id="ARBA00023172"/>
    </source>
</evidence>
<dbReference type="EMBL" id="PYLP01000047">
    <property type="protein sequence ID" value="PST35401.1"/>
    <property type="molecule type" value="Genomic_DNA"/>
</dbReference>
<dbReference type="PANTHER" id="PTHR33258">
    <property type="entry name" value="TRANSPOSASE INSL FOR INSERTION SEQUENCE ELEMENT IS186A-RELATED"/>
    <property type="match status" value="1"/>
</dbReference>
<evidence type="ECO:0000313" key="8">
    <source>
        <dbReference type="EMBL" id="PST35401.1"/>
    </source>
</evidence>
<dbReference type="InterPro" id="IPR012337">
    <property type="entry name" value="RNaseH-like_sf"/>
</dbReference>
<reference evidence="9" key="1">
    <citation type="submission" date="2018-03" db="EMBL/GenBank/DDBJ databases">
        <title>Lachnoclostridium SNUG30370 gen.nov., sp.nov., isolated from human faeces.</title>
        <authorList>
            <person name="Seo B."/>
            <person name="Jeon K."/>
            <person name="Ko G."/>
        </authorList>
    </citation>
    <scope>NUCLEOTIDE SEQUENCE [LARGE SCALE GENOMIC DNA]</scope>
    <source>
        <strain evidence="9">SNUG30370</strain>
    </source>
</reference>
<keyword evidence="9" id="KW-1185">Reference proteome</keyword>
<dbReference type="Pfam" id="PF01609">
    <property type="entry name" value="DDE_Tnp_1"/>
    <property type="match status" value="1"/>
</dbReference>
<reference evidence="7" key="3">
    <citation type="submission" date="2021-10" db="EMBL/GenBank/DDBJ databases">
        <title>Collection of gut derived symbiotic bacterial strains cultured from healthy donors.</title>
        <authorList>
            <person name="Lin H."/>
            <person name="Littmann E."/>
            <person name="Kohout C."/>
            <person name="Pamer E.G."/>
        </authorList>
    </citation>
    <scope>NUCLEOTIDE SEQUENCE</scope>
    <source>
        <strain evidence="7">DFI.4.48</strain>
    </source>
</reference>
<evidence type="ECO:0000313" key="7">
    <source>
        <dbReference type="EMBL" id="MCB8611498.1"/>
    </source>
</evidence>
<dbReference type="GO" id="GO:0006313">
    <property type="term" value="P:DNA transposition"/>
    <property type="evidence" value="ECO:0007669"/>
    <property type="project" value="InterPro"/>
</dbReference>
<dbReference type="NCBIfam" id="NF033592">
    <property type="entry name" value="transpos_IS4_1"/>
    <property type="match status" value="1"/>
</dbReference>
<reference evidence="8" key="2">
    <citation type="journal article" date="2019" name="Int. J. Syst. Evol. Microbiol.">
        <title>Faecalibacillus intestinalis gen. nov., sp. nov. and Faecalibacillus faecis sp. nov., isolated from human faeces.</title>
        <authorList>
            <person name="Seo B."/>
            <person name="Jeon K."/>
            <person name="Baek I."/>
            <person name="Lee Y.M."/>
            <person name="Baek K."/>
            <person name="Ko G."/>
        </authorList>
    </citation>
    <scope>NUCLEOTIDE SEQUENCE</scope>
    <source>
        <strain evidence="8">SNUG30370</strain>
    </source>
</reference>
<dbReference type="SUPFAM" id="SSF53098">
    <property type="entry name" value="Ribonuclease H-like"/>
    <property type="match status" value="1"/>
</dbReference>
<keyword evidence="3" id="KW-0238">DNA-binding</keyword>
<dbReference type="GO" id="GO:0003677">
    <property type="term" value="F:DNA binding"/>
    <property type="evidence" value="ECO:0007669"/>
    <property type="project" value="UniProtKB-KW"/>
</dbReference>
<evidence type="ECO:0000259" key="6">
    <source>
        <dbReference type="Pfam" id="PF01609"/>
    </source>
</evidence>
<keyword evidence="4" id="KW-0233">DNA recombination</keyword>
<dbReference type="Proteomes" id="UP001198439">
    <property type="component" value="Unassembled WGS sequence"/>
</dbReference>
<evidence type="ECO:0000313" key="9">
    <source>
        <dbReference type="Proteomes" id="UP000241201"/>
    </source>
</evidence>
<feature type="region of interest" description="Disordered" evidence="5">
    <location>
        <begin position="447"/>
        <end position="467"/>
    </location>
</feature>
<dbReference type="GO" id="GO:0004803">
    <property type="term" value="F:transposase activity"/>
    <property type="evidence" value="ECO:0007669"/>
    <property type="project" value="InterPro"/>
</dbReference>
<keyword evidence="2" id="KW-0815">Transposition</keyword>
<evidence type="ECO:0000256" key="5">
    <source>
        <dbReference type="SAM" id="MobiDB-lite"/>
    </source>
</evidence>